<feature type="domain" description="Response regulatory" evidence="1">
    <location>
        <begin position="6"/>
        <end position="121"/>
    </location>
</feature>
<gene>
    <name evidence="3" type="ORF">LCGC14_2735090</name>
</gene>
<dbReference type="Gene3D" id="3.40.50.2300">
    <property type="match status" value="1"/>
</dbReference>
<dbReference type="Gene3D" id="1.10.3210.10">
    <property type="entry name" value="Hypothetical protein af1432"/>
    <property type="match status" value="1"/>
</dbReference>
<organism evidence="3">
    <name type="scientific">marine sediment metagenome</name>
    <dbReference type="NCBI Taxonomy" id="412755"/>
    <lineage>
        <taxon>unclassified sequences</taxon>
        <taxon>metagenomes</taxon>
        <taxon>ecological metagenomes</taxon>
    </lineage>
</organism>
<dbReference type="InterPro" id="IPR052340">
    <property type="entry name" value="RNase_Y/CdgJ"/>
</dbReference>
<evidence type="ECO:0000259" key="1">
    <source>
        <dbReference type="PROSITE" id="PS50110"/>
    </source>
</evidence>
<dbReference type="PANTHER" id="PTHR33525:SF3">
    <property type="entry name" value="RIBONUCLEASE Y"/>
    <property type="match status" value="1"/>
</dbReference>
<proteinExistence type="predicted"/>
<dbReference type="GO" id="GO:0000160">
    <property type="term" value="P:phosphorelay signal transduction system"/>
    <property type="evidence" value="ECO:0007669"/>
    <property type="project" value="InterPro"/>
</dbReference>
<feature type="domain" description="HDOD" evidence="2">
    <location>
        <begin position="142"/>
        <end position="339"/>
    </location>
</feature>
<evidence type="ECO:0000313" key="3">
    <source>
        <dbReference type="EMBL" id="KKK89239.1"/>
    </source>
</evidence>
<dbReference type="CDD" id="cd00077">
    <property type="entry name" value="HDc"/>
    <property type="match status" value="1"/>
</dbReference>
<name>A0A0F9BF14_9ZZZZ</name>
<dbReference type="InterPro" id="IPR011006">
    <property type="entry name" value="CheY-like_superfamily"/>
</dbReference>
<dbReference type="Pfam" id="PF00072">
    <property type="entry name" value="Response_reg"/>
    <property type="match status" value="1"/>
</dbReference>
<reference evidence="3" key="1">
    <citation type="journal article" date="2015" name="Nature">
        <title>Complex archaea that bridge the gap between prokaryotes and eukaryotes.</title>
        <authorList>
            <person name="Spang A."/>
            <person name="Saw J.H."/>
            <person name="Jorgensen S.L."/>
            <person name="Zaremba-Niedzwiedzka K."/>
            <person name="Martijn J."/>
            <person name="Lind A.E."/>
            <person name="van Eijk R."/>
            <person name="Schleper C."/>
            <person name="Guy L."/>
            <person name="Ettema T.J."/>
        </authorList>
    </citation>
    <scope>NUCLEOTIDE SEQUENCE</scope>
</reference>
<feature type="non-terminal residue" evidence="3">
    <location>
        <position position="358"/>
    </location>
</feature>
<dbReference type="Pfam" id="PF08668">
    <property type="entry name" value="HDOD"/>
    <property type="match status" value="1"/>
</dbReference>
<dbReference type="InterPro" id="IPR013976">
    <property type="entry name" value="HDOD"/>
</dbReference>
<dbReference type="PANTHER" id="PTHR33525">
    <property type="match status" value="1"/>
</dbReference>
<dbReference type="AlphaFoldDB" id="A0A0F9BF14"/>
<dbReference type="InterPro" id="IPR006675">
    <property type="entry name" value="HDIG_dom"/>
</dbReference>
<protein>
    <recommendedName>
        <fullName evidence="4">HDOD domain-containing protein</fullName>
    </recommendedName>
</protein>
<dbReference type="InterPro" id="IPR003607">
    <property type="entry name" value="HD/PDEase_dom"/>
</dbReference>
<dbReference type="PROSITE" id="PS51833">
    <property type="entry name" value="HDOD"/>
    <property type="match status" value="1"/>
</dbReference>
<dbReference type="NCBIfam" id="TIGR00277">
    <property type="entry name" value="HDIG"/>
    <property type="match status" value="1"/>
</dbReference>
<dbReference type="PROSITE" id="PS50110">
    <property type="entry name" value="RESPONSE_REGULATORY"/>
    <property type="match status" value="1"/>
</dbReference>
<dbReference type="SUPFAM" id="SSF52172">
    <property type="entry name" value="CheY-like"/>
    <property type="match status" value="1"/>
</dbReference>
<dbReference type="SMART" id="SM00448">
    <property type="entry name" value="REC"/>
    <property type="match status" value="1"/>
</dbReference>
<evidence type="ECO:0000259" key="2">
    <source>
        <dbReference type="PROSITE" id="PS51833"/>
    </source>
</evidence>
<evidence type="ECO:0008006" key="4">
    <source>
        <dbReference type="Google" id="ProtNLM"/>
    </source>
</evidence>
<accession>A0A0F9BF14</accession>
<dbReference type="EMBL" id="LAZR01049615">
    <property type="protein sequence ID" value="KKK89239.1"/>
    <property type="molecule type" value="Genomic_DNA"/>
</dbReference>
<dbReference type="InterPro" id="IPR001789">
    <property type="entry name" value="Sig_transdc_resp-reg_receiver"/>
</dbReference>
<sequence>MSEKRRILFVDDDRNVLDGLRRMLHSMRDQWKMEFVTKPLDALEVMKSTEYDVIISDFQMPGMDGVELLEKVRKRYPNTIRFMLSSYSDQLHRGRTLRCVHQFVTKPCHADQLKTMVARAFALNDRIRSKEAASVLSSLRSLPVMPKAFNDVLDMLNTEDCSPRRVGKLIANDIGMSAKILQLVNSSFASKNSKIVDPIHAVSYLGLKAVEALMLTQGVFAHLSEDKIKEFHVDALQEHCARVGALAKAICKAQNLSNEEADAATMAGILHDAGKIILVLKFPDEFREAIDRSRATQTPLYQVEKELMKISHAELGGCLLDLWGLPNAIIEAATFHHEPWMYFHDQFSVISAVYTANV</sequence>
<dbReference type="CDD" id="cd17569">
    <property type="entry name" value="REC_HupR-like"/>
    <property type="match status" value="1"/>
</dbReference>
<comment type="caution">
    <text evidence="3">The sequence shown here is derived from an EMBL/GenBank/DDBJ whole genome shotgun (WGS) entry which is preliminary data.</text>
</comment>
<dbReference type="SUPFAM" id="SSF109604">
    <property type="entry name" value="HD-domain/PDEase-like"/>
    <property type="match status" value="1"/>
</dbReference>